<evidence type="ECO:0000313" key="1">
    <source>
        <dbReference type="EMBL" id="PPV15825.1"/>
    </source>
</evidence>
<gene>
    <name evidence="1" type="ORF">AWN73_01675</name>
</gene>
<sequence length="154" mass="18585">MKVNLSDLIEAIEFENDMLSHYYNKDTGVIIYKEDMETASYFAEDIDRVDSMEEWEKELIEGLYDLKKNPENYIKLPDKEELNELKIIINFCSSFSDIELPKLEEFNDEGKMLHEVKNIIRNKGLINEWYDYREYSEREIAIEWCKKNNIQYIE</sequence>
<protein>
    <submittedName>
        <fullName evidence="1">Uncharacterized protein</fullName>
    </submittedName>
</protein>
<dbReference type="RefSeq" id="WP_003406284.1">
    <property type="nucleotide sequence ID" value="NZ_CP191154.1"/>
</dbReference>
<accession>A0A0A6SN14</accession>
<name>A0A0A6SN14_CLOBU</name>
<evidence type="ECO:0000313" key="2">
    <source>
        <dbReference type="Proteomes" id="UP000238081"/>
    </source>
</evidence>
<reference evidence="1 2" key="1">
    <citation type="submission" date="2016-01" db="EMBL/GenBank/DDBJ databases">
        <title>Characterization of the Clostridium difficile lineages that are prevalent in Hong Kong and China.</title>
        <authorList>
            <person name="Kwok J.S.-L."/>
            <person name="Lam W.-Y."/>
            <person name="Ip M."/>
            <person name="Chan T.-F."/>
            <person name="Hawkey P.M."/>
            <person name="Tsui S.K.-W."/>
        </authorList>
    </citation>
    <scope>NUCLEOTIDE SEQUENCE [LARGE SCALE GENOMIC DNA]</scope>
    <source>
        <strain evidence="1 2">300064</strain>
    </source>
</reference>
<comment type="caution">
    <text evidence="1">The sequence shown here is derived from an EMBL/GenBank/DDBJ whole genome shotgun (WGS) entry which is preliminary data.</text>
</comment>
<proteinExistence type="predicted"/>
<dbReference type="Proteomes" id="UP000238081">
    <property type="component" value="Unassembled WGS sequence"/>
</dbReference>
<dbReference type="EMBL" id="LRDH01000096">
    <property type="protein sequence ID" value="PPV15825.1"/>
    <property type="molecule type" value="Genomic_DNA"/>
</dbReference>
<organism evidence="1 2">
    <name type="scientific">Clostridium butyricum</name>
    <dbReference type="NCBI Taxonomy" id="1492"/>
    <lineage>
        <taxon>Bacteria</taxon>
        <taxon>Bacillati</taxon>
        <taxon>Bacillota</taxon>
        <taxon>Clostridia</taxon>
        <taxon>Eubacteriales</taxon>
        <taxon>Clostridiaceae</taxon>
        <taxon>Clostridium</taxon>
    </lineage>
</organism>
<dbReference type="AlphaFoldDB" id="A0A0A6SN14"/>